<dbReference type="AlphaFoldDB" id="A0A9N7UWX9"/>
<keyword evidence="3" id="KW-1185">Reference proteome</keyword>
<evidence type="ECO:0000313" key="2">
    <source>
        <dbReference type="EMBL" id="CAB1440975.1"/>
    </source>
</evidence>
<feature type="compositionally biased region" description="Low complexity" evidence="1">
    <location>
        <begin position="87"/>
        <end position="103"/>
    </location>
</feature>
<feature type="region of interest" description="Disordered" evidence="1">
    <location>
        <begin position="57"/>
        <end position="113"/>
    </location>
</feature>
<sequence length="304" mass="34489">MGLPTKSRKKSEHCICKRCGQPKTRECGHSRYRAQHFCSCAEGRSVKDWLEEKRAEEVAQRQQVSDSMPRTAPDTLPTTLTKSELDSSYNPSSSSSSPEPSTSAKAGNPPTRCTVYRRRMRSEKDRKILSGVSAKLEQPLDACDTCGLSRRLDTGHAYYRGDFFCSGNEGPGGKSPQEWLESRGGVPIPHTTLWRMKKAVEWPKEEEGQKKPRKQHKVRTCQSCGHSPLKDYGHSQLNLLRGKVSYCAMQDGISVDLWQARQRLLRNDCHSLRRRERRSRGREGCEEKEQEQREGGSSKSEDTE</sequence>
<feature type="region of interest" description="Disordered" evidence="1">
    <location>
        <begin position="272"/>
        <end position="304"/>
    </location>
</feature>
<organism evidence="2 3">
    <name type="scientific">Pleuronectes platessa</name>
    <name type="common">European plaice</name>
    <dbReference type="NCBI Taxonomy" id="8262"/>
    <lineage>
        <taxon>Eukaryota</taxon>
        <taxon>Metazoa</taxon>
        <taxon>Chordata</taxon>
        <taxon>Craniata</taxon>
        <taxon>Vertebrata</taxon>
        <taxon>Euteleostomi</taxon>
        <taxon>Actinopterygii</taxon>
        <taxon>Neopterygii</taxon>
        <taxon>Teleostei</taxon>
        <taxon>Neoteleostei</taxon>
        <taxon>Acanthomorphata</taxon>
        <taxon>Carangaria</taxon>
        <taxon>Pleuronectiformes</taxon>
        <taxon>Pleuronectoidei</taxon>
        <taxon>Pleuronectidae</taxon>
        <taxon>Pleuronectes</taxon>
    </lineage>
</organism>
<feature type="compositionally biased region" description="Basic and acidic residues" evidence="1">
    <location>
        <begin position="201"/>
        <end position="210"/>
    </location>
</feature>
<dbReference type="Proteomes" id="UP001153269">
    <property type="component" value="Unassembled WGS sequence"/>
</dbReference>
<name>A0A9N7UWX9_PLEPL</name>
<dbReference type="EMBL" id="CADEAL010002552">
    <property type="protein sequence ID" value="CAB1440975.1"/>
    <property type="molecule type" value="Genomic_DNA"/>
</dbReference>
<feature type="compositionally biased region" description="Basic and acidic residues" evidence="1">
    <location>
        <begin position="281"/>
        <end position="304"/>
    </location>
</feature>
<proteinExistence type="predicted"/>
<evidence type="ECO:0000313" key="3">
    <source>
        <dbReference type="Proteomes" id="UP001153269"/>
    </source>
</evidence>
<feature type="region of interest" description="Disordered" evidence="1">
    <location>
        <begin position="201"/>
        <end position="220"/>
    </location>
</feature>
<accession>A0A9N7UWX9</accession>
<comment type="caution">
    <text evidence="2">The sequence shown here is derived from an EMBL/GenBank/DDBJ whole genome shotgun (WGS) entry which is preliminary data.</text>
</comment>
<evidence type="ECO:0000256" key="1">
    <source>
        <dbReference type="SAM" id="MobiDB-lite"/>
    </source>
</evidence>
<protein>
    <submittedName>
        <fullName evidence="2">Uncharacterized protein</fullName>
    </submittedName>
</protein>
<gene>
    <name evidence="2" type="ORF">PLEPLA_LOCUS28767</name>
</gene>
<reference evidence="2" key="1">
    <citation type="submission" date="2020-03" db="EMBL/GenBank/DDBJ databases">
        <authorList>
            <person name="Weist P."/>
        </authorList>
    </citation>
    <scope>NUCLEOTIDE SEQUENCE</scope>
</reference>